<dbReference type="Gene3D" id="3.20.20.140">
    <property type="entry name" value="Metal-dependent hydrolases"/>
    <property type="match status" value="1"/>
</dbReference>
<dbReference type="RefSeq" id="WP_158353270.1">
    <property type="nucleotide sequence ID" value="NZ_JAHQCX010000016.1"/>
</dbReference>
<proteinExistence type="predicted"/>
<dbReference type="EMBL" id="JAHQCX010000016">
    <property type="protein sequence ID" value="MBU9728131.1"/>
    <property type="molecule type" value="Genomic_DNA"/>
</dbReference>
<dbReference type="Proteomes" id="UP001314681">
    <property type="component" value="Unassembled WGS sequence"/>
</dbReference>
<gene>
    <name evidence="3" type="ORF">KTH90_19155</name>
</gene>
<dbReference type="PANTHER" id="PTHR43794:SF11">
    <property type="entry name" value="AMIDOHYDROLASE-RELATED DOMAIN-CONTAINING PROTEIN"/>
    <property type="match status" value="1"/>
</dbReference>
<dbReference type="Gene3D" id="2.30.40.10">
    <property type="entry name" value="Urease, subunit C, domain 1"/>
    <property type="match status" value="1"/>
</dbReference>
<dbReference type="InterPro" id="IPR050287">
    <property type="entry name" value="MTA/SAH_deaminase"/>
</dbReference>
<dbReference type="PANTHER" id="PTHR43794">
    <property type="entry name" value="AMINOHYDROLASE SSNA-RELATED"/>
    <property type="match status" value="1"/>
</dbReference>
<evidence type="ECO:0000313" key="4">
    <source>
        <dbReference type="Proteomes" id="UP001314681"/>
    </source>
</evidence>
<dbReference type="Pfam" id="PF01979">
    <property type="entry name" value="Amidohydro_1"/>
    <property type="match status" value="1"/>
</dbReference>
<dbReference type="InterPro" id="IPR006680">
    <property type="entry name" value="Amidohydro-rel"/>
</dbReference>
<keyword evidence="4" id="KW-1185">Reference proteome</keyword>
<keyword evidence="1" id="KW-0378">Hydrolase</keyword>
<name>A0ABS6KC81_9FIRM</name>
<dbReference type="SUPFAM" id="SSF51338">
    <property type="entry name" value="Composite domain of metallo-dependent hydrolases"/>
    <property type="match status" value="2"/>
</dbReference>
<evidence type="ECO:0000313" key="3">
    <source>
        <dbReference type="EMBL" id="MBU9728131.1"/>
    </source>
</evidence>
<dbReference type="SUPFAM" id="SSF51556">
    <property type="entry name" value="Metallo-dependent hydrolases"/>
    <property type="match status" value="1"/>
</dbReference>
<dbReference type="InterPro" id="IPR032466">
    <property type="entry name" value="Metal_Hydrolase"/>
</dbReference>
<reference evidence="3 4" key="1">
    <citation type="submission" date="2021-06" db="EMBL/GenBank/DDBJ databases">
        <title>Description of novel taxa of the family Lachnospiraceae.</title>
        <authorList>
            <person name="Chaplin A.V."/>
            <person name="Sokolova S.R."/>
            <person name="Pikina A.P."/>
            <person name="Korzhanova M."/>
            <person name="Belova V."/>
            <person name="Korostin D."/>
            <person name="Efimov B.A."/>
        </authorList>
    </citation>
    <scope>NUCLEOTIDE SEQUENCE [LARGE SCALE GENOMIC DNA]</scope>
    <source>
        <strain evidence="3 4">ASD4241</strain>
    </source>
</reference>
<dbReference type="CDD" id="cd01298">
    <property type="entry name" value="ATZ_TRZ_like"/>
    <property type="match status" value="1"/>
</dbReference>
<evidence type="ECO:0000256" key="1">
    <source>
        <dbReference type="ARBA" id="ARBA00022801"/>
    </source>
</evidence>
<evidence type="ECO:0000259" key="2">
    <source>
        <dbReference type="Pfam" id="PF01979"/>
    </source>
</evidence>
<dbReference type="InterPro" id="IPR011059">
    <property type="entry name" value="Metal-dep_hydrolase_composite"/>
</dbReference>
<accession>A0ABS6KC81</accession>
<comment type="caution">
    <text evidence="3">The sequence shown here is derived from an EMBL/GenBank/DDBJ whole genome shotgun (WGS) entry which is preliminary data.</text>
</comment>
<protein>
    <submittedName>
        <fullName evidence="3">Amidohydrolase</fullName>
    </submittedName>
</protein>
<organism evidence="3 4">
    <name type="scientific">Diplocloster modestus</name>
    <dbReference type="NCBI Taxonomy" id="2850322"/>
    <lineage>
        <taxon>Bacteria</taxon>
        <taxon>Bacillati</taxon>
        <taxon>Bacillota</taxon>
        <taxon>Clostridia</taxon>
        <taxon>Lachnospirales</taxon>
        <taxon>Lachnospiraceae</taxon>
        <taxon>Diplocloster</taxon>
    </lineage>
</organism>
<feature type="domain" description="Amidohydrolase-related" evidence="2">
    <location>
        <begin position="67"/>
        <end position="438"/>
    </location>
</feature>
<sequence>MDRILLKNASAVVTCDPADHVYYDCDILIEGPKILCIGKNLDAKKQDTPGNRSRAADTQIINARGKFVYPGLINTHHHFFQTFVRNLTAIDYPNLMVMDWIEKIYQIFQIIDSEVIYYSTLTAFADLIKHGCTCAFDHQYCYTKKTGKEPVDRQMEAAELLGIRYHAGRGANTLSMSGGSSIPDNMLETTEEFLVDCDRLIGKYHDPRPYSMRQIVMAPCQPLNCRPETFRETVRMARDKKVRMHTHLGEGENEGMLARYGKRTMDWCQELGFIGPDVWYAHDWEVLPEEYQVLAGTGTGISHCPAPAVLGGFPILNLKELDQAGVLVSLGCDGSATNDSSNLLDSLRMAYLMQAYHAKKRNGCVSAYDMLKIATVNGAKTLGRTDLGSLEPEKGADLFLVDTENLELTGALHDPKNLLARVGQTGSVWMTMINGKVVYKDGVLSGVDEKRLAAEGEAVCSRVIRFSSSAFPHFQ</sequence>